<dbReference type="EMBL" id="PFLI01000065">
    <property type="protein sequence ID" value="PIY72255.1"/>
    <property type="molecule type" value="Genomic_DNA"/>
</dbReference>
<dbReference type="NCBIfam" id="TIGR02532">
    <property type="entry name" value="IV_pilin_GFxxxE"/>
    <property type="match status" value="1"/>
</dbReference>
<accession>A0A2M7QJT6</accession>
<organism evidence="1 2">
    <name type="scientific">Candidatus Roizmanbacteria bacterium CG_4_10_14_0_8_um_filter_33_9</name>
    <dbReference type="NCBI Taxonomy" id="1974826"/>
    <lineage>
        <taxon>Bacteria</taxon>
        <taxon>Candidatus Roizmaniibacteriota</taxon>
    </lineage>
</organism>
<dbReference type="InterPro" id="IPR012902">
    <property type="entry name" value="N_methyl_site"/>
</dbReference>
<reference evidence="2" key="1">
    <citation type="submission" date="2017-09" db="EMBL/GenBank/DDBJ databases">
        <title>Depth-based differentiation of microbial function through sediment-hosted aquifers and enrichment of novel symbionts in the deep terrestrial subsurface.</title>
        <authorList>
            <person name="Probst A.J."/>
            <person name="Ladd B."/>
            <person name="Jarett J.K."/>
            <person name="Geller-Mcgrath D.E."/>
            <person name="Sieber C.M.K."/>
            <person name="Emerson J.B."/>
            <person name="Anantharaman K."/>
            <person name="Thomas B.C."/>
            <person name="Malmstrom R."/>
            <person name="Stieglmeier M."/>
            <person name="Klingl A."/>
            <person name="Woyke T."/>
            <person name="Ryan C.M."/>
            <person name="Banfield J.F."/>
        </authorList>
    </citation>
    <scope>NUCLEOTIDE SEQUENCE [LARGE SCALE GENOMIC DNA]</scope>
</reference>
<dbReference type="AlphaFoldDB" id="A0A2M7QJT6"/>
<name>A0A2M7QJT6_9BACT</name>
<evidence type="ECO:0008006" key="3">
    <source>
        <dbReference type="Google" id="ProtNLM"/>
    </source>
</evidence>
<comment type="caution">
    <text evidence="1">The sequence shown here is derived from an EMBL/GenBank/DDBJ whole genome shotgun (WGS) entry which is preliminary data.</text>
</comment>
<evidence type="ECO:0000313" key="1">
    <source>
        <dbReference type="EMBL" id="PIY72255.1"/>
    </source>
</evidence>
<dbReference type="Proteomes" id="UP000229401">
    <property type="component" value="Unassembled WGS sequence"/>
</dbReference>
<gene>
    <name evidence="1" type="ORF">COY87_01940</name>
</gene>
<protein>
    <recommendedName>
        <fullName evidence="3">Type II secretion system protein</fullName>
    </recommendedName>
</protein>
<proteinExistence type="predicted"/>
<sequence length="177" mass="20083">MKKGFTFIEILVVLAVISFTLPSLFAIIFTILQQETRIYALKDIKQQGDYALENMKFNIQQKGIRVVDVTYTNDVCPILTNPITTPIPTPAPRINVIDTELNTFSYYVDLEHKIASQSSVGAISYLTNTRVKIQNEGFTCYRTSSFSPPIIITSFDITDSGSIFTLPYHFTFKLRSY</sequence>
<evidence type="ECO:0000313" key="2">
    <source>
        <dbReference type="Proteomes" id="UP000229401"/>
    </source>
</evidence>